<evidence type="ECO:0000313" key="2">
    <source>
        <dbReference type="EMBL" id="EJU01435.1"/>
    </source>
</evidence>
<protein>
    <submittedName>
        <fullName evidence="2">Uncharacterized protein</fullName>
    </submittedName>
</protein>
<feature type="signal peptide" evidence="1">
    <location>
        <begin position="1"/>
        <end position="23"/>
    </location>
</feature>
<feature type="chain" id="PRO_5004067342" evidence="1">
    <location>
        <begin position="24"/>
        <end position="58"/>
    </location>
</feature>
<dbReference type="HOGENOM" id="CLU_2979052_0_0_1"/>
<name>M5FZW3_DACPD</name>
<dbReference type="EMBL" id="JH795864">
    <property type="protein sequence ID" value="EJU01435.1"/>
    <property type="molecule type" value="Genomic_DNA"/>
</dbReference>
<reference evidence="2 3" key="1">
    <citation type="journal article" date="2012" name="Science">
        <title>The Paleozoic origin of enzymatic lignin decomposition reconstructed from 31 fungal genomes.</title>
        <authorList>
            <person name="Floudas D."/>
            <person name="Binder M."/>
            <person name="Riley R."/>
            <person name="Barry K."/>
            <person name="Blanchette R.A."/>
            <person name="Henrissat B."/>
            <person name="Martinez A.T."/>
            <person name="Otillar R."/>
            <person name="Spatafora J.W."/>
            <person name="Yadav J.S."/>
            <person name="Aerts A."/>
            <person name="Benoit I."/>
            <person name="Boyd A."/>
            <person name="Carlson A."/>
            <person name="Copeland A."/>
            <person name="Coutinho P.M."/>
            <person name="de Vries R.P."/>
            <person name="Ferreira P."/>
            <person name="Findley K."/>
            <person name="Foster B."/>
            <person name="Gaskell J."/>
            <person name="Glotzer D."/>
            <person name="Gorecki P."/>
            <person name="Heitman J."/>
            <person name="Hesse C."/>
            <person name="Hori C."/>
            <person name="Igarashi K."/>
            <person name="Jurgens J.A."/>
            <person name="Kallen N."/>
            <person name="Kersten P."/>
            <person name="Kohler A."/>
            <person name="Kuees U."/>
            <person name="Kumar T.K.A."/>
            <person name="Kuo A."/>
            <person name="LaButti K."/>
            <person name="Larrondo L.F."/>
            <person name="Lindquist E."/>
            <person name="Ling A."/>
            <person name="Lombard V."/>
            <person name="Lucas S."/>
            <person name="Lundell T."/>
            <person name="Martin R."/>
            <person name="McLaughlin D.J."/>
            <person name="Morgenstern I."/>
            <person name="Morin E."/>
            <person name="Murat C."/>
            <person name="Nagy L.G."/>
            <person name="Nolan M."/>
            <person name="Ohm R.A."/>
            <person name="Patyshakuliyeva A."/>
            <person name="Rokas A."/>
            <person name="Ruiz-Duenas F.J."/>
            <person name="Sabat G."/>
            <person name="Salamov A."/>
            <person name="Samejima M."/>
            <person name="Schmutz J."/>
            <person name="Slot J.C."/>
            <person name="St John F."/>
            <person name="Stenlid J."/>
            <person name="Sun H."/>
            <person name="Sun S."/>
            <person name="Syed K."/>
            <person name="Tsang A."/>
            <person name="Wiebenga A."/>
            <person name="Young D."/>
            <person name="Pisabarro A."/>
            <person name="Eastwood D.C."/>
            <person name="Martin F."/>
            <person name="Cullen D."/>
            <person name="Grigoriev I.V."/>
            <person name="Hibbett D.S."/>
        </authorList>
    </citation>
    <scope>NUCLEOTIDE SEQUENCE [LARGE SCALE GENOMIC DNA]</scope>
    <source>
        <strain evidence="2 3">DJM-731 SS1</strain>
    </source>
</reference>
<sequence>MASTSHLKSRSLLFLLNLPLTLQWLEFRLVPRPHHLPSVVDVRLCLRRGTRLPDAQKA</sequence>
<proteinExistence type="predicted"/>
<evidence type="ECO:0000256" key="1">
    <source>
        <dbReference type="SAM" id="SignalP"/>
    </source>
</evidence>
<dbReference type="Proteomes" id="UP000030653">
    <property type="component" value="Unassembled WGS sequence"/>
</dbReference>
<dbReference type="RefSeq" id="XP_040628332.1">
    <property type="nucleotide sequence ID" value="XM_040772863.1"/>
</dbReference>
<organism evidence="2 3">
    <name type="scientific">Dacryopinax primogenitus (strain DJM 731)</name>
    <name type="common">Brown rot fungus</name>
    <dbReference type="NCBI Taxonomy" id="1858805"/>
    <lineage>
        <taxon>Eukaryota</taxon>
        <taxon>Fungi</taxon>
        <taxon>Dikarya</taxon>
        <taxon>Basidiomycota</taxon>
        <taxon>Agaricomycotina</taxon>
        <taxon>Dacrymycetes</taxon>
        <taxon>Dacrymycetales</taxon>
        <taxon>Dacrymycetaceae</taxon>
        <taxon>Dacryopinax</taxon>
    </lineage>
</organism>
<dbReference type="AlphaFoldDB" id="M5FZW3"/>
<accession>M5FZW3</accession>
<dbReference type="GeneID" id="63687925"/>
<keyword evidence="3" id="KW-1185">Reference proteome</keyword>
<gene>
    <name evidence="2" type="ORF">DACRYDRAFT_22575</name>
</gene>
<evidence type="ECO:0000313" key="3">
    <source>
        <dbReference type="Proteomes" id="UP000030653"/>
    </source>
</evidence>
<keyword evidence="1" id="KW-0732">Signal</keyword>